<dbReference type="WBParaSite" id="GPUH_0000366401-mRNA-1">
    <property type="protein sequence ID" value="GPUH_0000366401-mRNA-1"/>
    <property type="gene ID" value="GPUH_0000366401"/>
</dbReference>
<keyword evidence="1" id="KW-0472">Membrane</keyword>
<organism evidence="2">
    <name type="scientific">Gongylonema pulchrum</name>
    <dbReference type="NCBI Taxonomy" id="637853"/>
    <lineage>
        <taxon>Eukaryota</taxon>
        <taxon>Metazoa</taxon>
        <taxon>Ecdysozoa</taxon>
        <taxon>Nematoda</taxon>
        <taxon>Chromadorea</taxon>
        <taxon>Rhabditida</taxon>
        <taxon>Spirurina</taxon>
        <taxon>Spiruromorpha</taxon>
        <taxon>Spiruroidea</taxon>
        <taxon>Gongylonematidae</taxon>
        <taxon>Gongylonema</taxon>
    </lineage>
</organism>
<proteinExistence type="predicted"/>
<keyword evidence="1" id="KW-1133">Transmembrane helix</keyword>
<feature type="transmembrane region" description="Helical" evidence="1">
    <location>
        <begin position="60"/>
        <end position="82"/>
    </location>
</feature>
<protein>
    <submittedName>
        <fullName evidence="2">LRRCT domain-containing protein</fullName>
    </submittedName>
</protein>
<dbReference type="Gene3D" id="3.80.10.10">
    <property type="entry name" value="Ribonuclease Inhibitor"/>
    <property type="match status" value="1"/>
</dbReference>
<reference evidence="2" key="1">
    <citation type="submission" date="2016-06" db="UniProtKB">
        <authorList>
            <consortium name="WormBaseParasite"/>
        </authorList>
    </citation>
    <scope>IDENTIFICATION</scope>
</reference>
<evidence type="ECO:0000313" key="2">
    <source>
        <dbReference type="WBParaSite" id="GPUH_0000366401-mRNA-1"/>
    </source>
</evidence>
<accession>A0A183D4L6</accession>
<keyword evidence="1" id="KW-0812">Transmembrane</keyword>
<dbReference type="InterPro" id="IPR032675">
    <property type="entry name" value="LRR_dom_sf"/>
</dbReference>
<name>A0A183D4L6_9BILA</name>
<dbReference type="AlphaFoldDB" id="A0A183D4L6"/>
<sequence length="209" mass="23084">LKSLNISGNPLHCDCELLSFLPDVLRSLSVDASCFTPPRLFDESISQLSGSCKTMNESQLSLLVVGASLLAVTVLLVLGICIRRYLHPCSKFSSTSYCSPTKCRTQFYSRPFLNSSPINDKSDLLSEQTCYTTANHSASNGFSRNFDVYDEEGYYSSVTFPAQYSAYERARPVHPTPPPAATIPQTLPKSCADDNFRIISEYPVPITEL</sequence>
<evidence type="ECO:0000256" key="1">
    <source>
        <dbReference type="SAM" id="Phobius"/>
    </source>
</evidence>